<dbReference type="Pfam" id="PF22041">
    <property type="entry name" value="GST_C_7"/>
    <property type="match status" value="1"/>
</dbReference>
<dbReference type="Proteomes" id="UP000076552">
    <property type="component" value="Unassembled WGS sequence"/>
</dbReference>
<gene>
    <name evidence="3" type="ORF">CT0861_05673</name>
</gene>
<comment type="caution">
    <text evidence="3">The sequence shown here is derived from an EMBL/GenBank/DDBJ whole genome shotgun (WGS) entry which is preliminary data.</text>
</comment>
<evidence type="ECO:0000313" key="3">
    <source>
        <dbReference type="EMBL" id="KZL75247.1"/>
    </source>
</evidence>
<proteinExistence type="predicted"/>
<keyword evidence="3" id="KW-0808">Transferase</keyword>
<dbReference type="CDD" id="cd03038">
    <property type="entry name" value="GST_N_etherase_LigE"/>
    <property type="match status" value="1"/>
</dbReference>
<dbReference type="AlphaFoldDB" id="A0A161YPI0"/>
<dbReference type="EMBL" id="LFIV01000025">
    <property type="protein sequence ID" value="KZL75247.1"/>
    <property type="molecule type" value="Genomic_DNA"/>
</dbReference>
<evidence type="ECO:0000259" key="1">
    <source>
        <dbReference type="Pfam" id="PF13409"/>
    </source>
</evidence>
<feature type="domain" description="GST N-terminal" evidence="1">
    <location>
        <begin position="23"/>
        <end position="96"/>
    </location>
</feature>
<dbReference type="InterPro" id="IPR054416">
    <property type="entry name" value="GST_UstS-like_C"/>
</dbReference>
<evidence type="ECO:0000259" key="2">
    <source>
        <dbReference type="Pfam" id="PF22041"/>
    </source>
</evidence>
<dbReference type="InterPro" id="IPR036249">
    <property type="entry name" value="Thioredoxin-like_sf"/>
</dbReference>
<dbReference type="SUPFAM" id="SSF52833">
    <property type="entry name" value="Thioredoxin-like"/>
    <property type="match status" value="1"/>
</dbReference>
<dbReference type="Pfam" id="PF13409">
    <property type="entry name" value="GST_N_2"/>
    <property type="match status" value="1"/>
</dbReference>
<dbReference type="InterPro" id="IPR004045">
    <property type="entry name" value="Glutathione_S-Trfase_N"/>
</dbReference>
<keyword evidence="4" id="KW-1185">Reference proteome</keyword>
<protein>
    <submittedName>
        <fullName evidence="3">Glutathione S-transferase</fullName>
    </submittedName>
</protein>
<dbReference type="STRING" id="708197.A0A161YPI0"/>
<dbReference type="GO" id="GO:0016740">
    <property type="term" value="F:transferase activity"/>
    <property type="evidence" value="ECO:0007669"/>
    <property type="project" value="UniProtKB-KW"/>
</dbReference>
<evidence type="ECO:0000313" key="4">
    <source>
        <dbReference type="Proteomes" id="UP000076552"/>
    </source>
</evidence>
<name>A0A161YPI0_9PEZI</name>
<accession>A0A161YPI0</accession>
<dbReference type="Gene3D" id="3.40.30.10">
    <property type="entry name" value="Glutaredoxin"/>
    <property type="match status" value="1"/>
</dbReference>
<organism evidence="3 4">
    <name type="scientific">Colletotrichum tofieldiae</name>
    <dbReference type="NCBI Taxonomy" id="708197"/>
    <lineage>
        <taxon>Eukaryota</taxon>
        <taxon>Fungi</taxon>
        <taxon>Dikarya</taxon>
        <taxon>Ascomycota</taxon>
        <taxon>Pezizomycotina</taxon>
        <taxon>Sordariomycetes</taxon>
        <taxon>Hypocreomycetidae</taxon>
        <taxon>Glomerellales</taxon>
        <taxon>Glomerellaceae</taxon>
        <taxon>Colletotrichum</taxon>
        <taxon>Colletotrichum spaethianum species complex</taxon>
    </lineage>
</organism>
<sequence length="244" mass="27389">MTTTQPAPEIVLYDLACTKNVCFSPVVWRIRLILNYKQIPYRTIFLEFPDIEPTLKGLGLPSNSQGKQKYTVPAIHHLPTNTHMMDSLPIAQFLESAYPDPPVPISTEHSSQIEAHIRAVAGPVSYSSVMPREILVLSPRSQEYFRRTREAGLGGLKLEDLLIDEEAVWEKAGARLRGVDELLRASKGEGQFIGGTKPSLTDFFIAGSLQSTRMVDEGVFERYMGFMELKGIYEACLPWIDRSD</sequence>
<reference evidence="3 4" key="1">
    <citation type="submission" date="2015-06" db="EMBL/GenBank/DDBJ databases">
        <title>Survival trade-offs in plant roots during colonization by closely related pathogenic and mutualistic fungi.</title>
        <authorList>
            <person name="Hacquard S."/>
            <person name="Kracher B."/>
            <person name="Hiruma K."/>
            <person name="Weinman A."/>
            <person name="Muench P."/>
            <person name="Garrido Oter R."/>
            <person name="Ver Loren van Themaat E."/>
            <person name="Dallerey J.-F."/>
            <person name="Damm U."/>
            <person name="Henrissat B."/>
            <person name="Lespinet O."/>
            <person name="Thon M."/>
            <person name="Kemen E."/>
            <person name="McHardy A.C."/>
            <person name="Schulze-Lefert P."/>
            <person name="O'Connell R.J."/>
        </authorList>
    </citation>
    <scope>NUCLEOTIDE SEQUENCE [LARGE SCALE GENOMIC DNA]</scope>
    <source>
        <strain evidence="3 4">0861</strain>
    </source>
</reference>
<dbReference type="Gene3D" id="1.20.1050.10">
    <property type="match status" value="1"/>
</dbReference>
<feature type="domain" description="Glutathione S-transferase UstS-like C-terminal" evidence="2">
    <location>
        <begin position="116"/>
        <end position="217"/>
    </location>
</feature>